<name>A0A9D2MC68_9FIRM</name>
<dbReference type="Proteomes" id="UP000824208">
    <property type="component" value="Unassembled WGS sequence"/>
</dbReference>
<dbReference type="EMBL" id="DWYC01000069">
    <property type="protein sequence ID" value="HJB57485.1"/>
    <property type="molecule type" value="Genomic_DNA"/>
</dbReference>
<dbReference type="AlphaFoldDB" id="A0A9D2MC68"/>
<sequence>MLVMAPLAGILAALILLWRLDVALRPAVSALAGAQVERLVTAQVEEALSALLAEDALACEGLYTVQTGADGSITAVTANSGKLNRLRSELLARIITQVESLDSNELSIPLGSLTGWALLSNRGPAVTAEILSAAVPSARFESQFTAAGINQTLHRVVLSLEVEVTLLLPGGTEEKRVDSQLVVSETLLVGEVPETYLGWTAGEA</sequence>
<reference evidence="1" key="2">
    <citation type="submission" date="2021-04" db="EMBL/GenBank/DDBJ databases">
        <authorList>
            <person name="Gilroy R."/>
        </authorList>
    </citation>
    <scope>NUCLEOTIDE SEQUENCE</scope>
    <source>
        <strain evidence="1">CHK189-11263</strain>
    </source>
</reference>
<reference evidence="1" key="1">
    <citation type="journal article" date="2021" name="PeerJ">
        <title>Extensive microbial diversity within the chicken gut microbiome revealed by metagenomics and culture.</title>
        <authorList>
            <person name="Gilroy R."/>
            <person name="Ravi A."/>
            <person name="Getino M."/>
            <person name="Pursley I."/>
            <person name="Horton D.L."/>
            <person name="Alikhan N.F."/>
            <person name="Baker D."/>
            <person name="Gharbi K."/>
            <person name="Hall N."/>
            <person name="Watson M."/>
            <person name="Adriaenssens E.M."/>
            <person name="Foster-Nyarko E."/>
            <person name="Jarju S."/>
            <person name="Secka A."/>
            <person name="Antonio M."/>
            <person name="Oren A."/>
            <person name="Chaudhuri R.R."/>
            <person name="La Ragione R."/>
            <person name="Hildebrand F."/>
            <person name="Pallen M.J."/>
        </authorList>
    </citation>
    <scope>NUCLEOTIDE SEQUENCE</scope>
    <source>
        <strain evidence="1">CHK189-11263</strain>
    </source>
</reference>
<protein>
    <submittedName>
        <fullName evidence="1">Sporulation protein YunB</fullName>
    </submittedName>
</protein>
<evidence type="ECO:0000313" key="2">
    <source>
        <dbReference type="Proteomes" id="UP000824208"/>
    </source>
</evidence>
<dbReference type="NCBIfam" id="TIGR02832">
    <property type="entry name" value="spo_yunB"/>
    <property type="match status" value="1"/>
</dbReference>
<organism evidence="1 2">
    <name type="scientific">Candidatus Flavonifractor intestinipullorum</name>
    <dbReference type="NCBI Taxonomy" id="2838587"/>
    <lineage>
        <taxon>Bacteria</taxon>
        <taxon>Bacillati</taxon>
        <taxon>Bacillota</taxon>
        <taxon>Clostridia</taxon>
        <taxon>Eubacteriales</taxon>
        <taxon>Oscillospiraceae</taxon>
        <taxon>Flavonifractor</taxon>
    </lineage>
</organism>
<dbReference type="InterPro" id="IPR014197">
    <property type="entry name" value="Sporulation_prot_YunB"/>
</dbReference>
<accession>A0A9D2MC68</accession>
<proteinExistence type="predicted"/>
<evidence type="ECO:0000313" key="1">
    <source>
        <dbReference type="EMBL" id="HJB57485.1"/>
    </source>
</evidence>
<dbReference type="Pfam" id="PF09560">
    <property type="entry name" value="Spore_YunB"/>
    <property type="match status" value="1"/>
</dbReference>
<gene>
    <name evidence="1" type="primary">yunB</name>
    <name evidence="1" type="ORF">H9714_08035</name>
</gene>
<comment type="caution">
    <text evidence="1">The sequence shown here is derived from an EMBL/GenBank/DDBJ whole genome shotgun (WGS) entry which is preliminary data.</text>
</comment>